<reference evidence="2" key="1">
    <citation type="submission" date="2019-04" db="EMBL/GenBank/DDBJ databases">
        <title>Friends and foes A comparative genomics studyof 23 Aspergillus species from section Flavi.</title>
        <authorList>
            <consortium name="DOE Joint Genome Institute"/>
            <person name="Kjaerbolling I."/>
            <person name="Vesth T."/>
            <person name="Frisvad J.C."/>
            <person name="Nybo J.L."/>
            <person name="Theobald S."/>
            <person name="Kildgaard S."/>
            <person name="Isbrandt T."/>
            <person name="Kuo A."/>
            <person name="Sato A."/>
            <person name="Lyhne E.K."/>
            <person name="Kogle M.E."/>
            <person name="Wiebenga A."/>
            <person name="Kun R.S."/>
            <person name="Lubbers R.J."/>
            <person name="Makela M.R."/>
            <person name="Barry K."/>
            <person name="Chovatia M."/>
            <person name="Clum A."/>
            <person name="Daum C."/>
            <person name="Haridas S."/>
            <person name="He G."/>
            <person name="LaButti K."/>
            <person name="Lipzen A."/>
            <person name="Mondo S."/>
            <person name="Riley R."/>
            <person name="Salamov A."/>
            <person name="Simmons B.A."/>
            <person name="Magnuson J.K."/>
            <person name="Henrissat B."/>
            <person name="Mortensen U.H."/>
            <person name="Larsen T.O."/>
            <person name="Devries R.P."/>
            <person name="Grigoriev I.V."/>
            <person name="Machida M."/>
            <person name="Baker S.E."/>
            <person name="Andersen M.R."/>
        </authorList>
    </citation>
    <scope>NUCLEOTIDE SEQUENCE [LARGE SCALE GENOMIC DNA]</scope>
    <source>
        <strain evidence="2">CBS 130015</strain>
    </source>
</reference>
<dbReference type="Proteomes" id="UP000325433">
    <property type="component" value="Unassembled WGS sequence"/>
</dbReference>
<accession>A0A5N6VH70</accession>
<keyword evidence="2" id="KW-1185">Reference proteome</keyword>
<dbReference type="AlphaFoldDB" id="A0A5N6VH70"/>
<dbReference type="EMBL" id="ML738404">
    <property type="protein sequence ID" value="KAE8307529.1"/>
    <property type="molecule type" value="Genomic_DNA"/>
</dbReference>
<proteinExistence type="predicted"/>
<gene>
    <name evidence="1" type="ORF">BDV41DRAFT_584407</name>
</gene>
<organism evidence="1 2">
    <name type="scientific">Aspergillus transmontanensis</name>
    <dbReference type="NCBI Taxonomy" id="1034304"/>
    <lineage>
        <taxon>Eukaryota</taxon>
        <taxon>Fungi</taxon>
        <taxon>Dikarya</taxon>
        <taxon>Ascomycota</taxon>
        <taxon>Pezizomycotina</taxon>
        <taxon>Eurotiomycetes</taxon>
        <taxon>Eurotiomycetidae</taxon>
        <taxon>Eurotiales</taxon>
        <taxon>Aspergillaceae</taxon>
        <taxon>Aspergillus</taxon>
        <taxon>Aspergillus subgen. Circumdati</taxon>
    </lineage>
</organism>
<evidence type="ECO:0000313" key="2">
    <source>
        <dbReference type="Proteomes" id="UP000325433"/>
    </source>
</evidence>
<evidence type="ECO:0000313" key="1">
    <source>
        <dbReference type="EMBL" id="KAE8307529.1"/>
    </source>
</evidence>
<sequence length="225" mass="25471">MALSDDIPYDAERFAKDVKRYGVATVNQPHIHAIGPEEINEDGTIDASEEFDAASRELRRGVTMFVTGDEAKANPERSSDKLNVVIRPRELYFLDKLKEAGHDEVYFTWGFGDDAQTKSSHRTPEFGRVKDIATIVCWEADHSNTARHDKLINGMRHLAQLASDLTFRISDGPKDKSISELVGQLPYYSELTTLAFYIENIATMIAGLLEWLRNKDYLVCEHNYG</sequence>
<protein>
    <submittedName>
        <fullName evidence="1">Uncharacterized protein</fullName>
    </submittedName>
</protein>
<name>A0A5N6VH70_9EURO</name>